<accession>A0AAP5AIA2</accession>
<dbReference type="Pfam" id="PF05229">
    <property type="entry name" value="SCPU"/>
    <property type="match status" value="2"/>
</dbReference>
<evidence type="ECO:0000256" key="1">
    <source>
        <dbReference type="SAM" id="SignalP"/>
    </source>
</evidence>
<evidence type="ECO:0000313" key="4">
    <source>
        <dbReference type="Proteomes" id="UP001226084"/>
    </source>
</evidence>
<keyword evidence="3" id="KW-0167">Capsid protein</keyword>
<keyword evidence="1" id="KW-0732">Signal</keyword>
<proteinExistence type="predicted"/>
<sequence length="346" mass="35298">MSMRLLLGGVLALAGVVGAGVARADTTCTTTTPVTAAFGNVGNAAAAPSFTTTTFTITCNTTALSLLATASVRACIGIGVGSTGVAISPLRRMTNTTADPLSFQLFTSAAYSTIWGLTPGTTPGPQVVDLNYSVPLLTGGSGAVTVTIYGRIPASQTLAAGSYSTSFSGADVRLEYAYNEVLLGTATAPAACTTATGVSGHKTATGGFPFTVTATVLPQCSAYVTTDMDFGSSAGTITANIDRTSTIGLTCLNRTAYTIALDNGLYANGSVRRMRHTTNPAWFIPYALYRESTRTQRWGSTANVDLVSGTGTGSAQTLTVYGRAPPTVGAVAAGSYSDQIKVTITY</sequence>
<feature type="domain" description="Spore coat protein U/FanG" evidence="2">
    <location>
        <begin position="24"/>
        <end position="164"/>
    </location>
</feature>
<dbReference type="SMART" id="SM00972">
    <property type="entry name" value="SCPU"/>
    <property type="match status" value="2"/>
</dbReference>
<dbReference type="InterPro" id="IPR053167">
    <property type="entry name" value="Spore_coat_component"/>
</dbReference>
<feature type="chain" id="PRO_5042823325" evidence="1">
    <location>
        <begin position="25"/>
        <end position="346"/>
    </location>
</feature>
<feature type="signal peptide" evidence="1">
    <location>
        <begin position="1"/>
        <end position="24"/>
    </location>
</feature>
<evidence type="ECO:0000313" key="3">
    <source>
        <dbReference type="EMBL" id="MDQ1109212.1"/>
    </source>
</evidence>
<dbReference type="PANTHER" id="PTHR37089:SF4">
    <property type="entry name" value="EXPORTED PROTEIN"/>
    <property type="match status" value="1"/>
</dbReference>
<comment type="caution">
    <text evidence="3">The sequence shown here is derived from an EMBL/GenBank/DDBJ whole genome shotgun (WGS) entry which is preliminary data.</text>
</comment>
<dbReference type="Proteomes" id="UP001226084">
    <property type="component" value="Unassembled WGS sequence"/>
</dbReference>
<keyword evidence="3" id="KW-0946">Virion</keyword>
<organism evidence="3 4">
    <name type="scientific">Stenotrophomonas rhizophila</name>
    <dbReference type="NCBI Taxonomy" id="216778"/>
    <lineage>
        <taxon>Bacteria</taxon>
        <taxon>Pseudomonadati</taxon>
        <taxon>Pseudomonadota</taxon>
        <taxon>Gammaproteobacteria</taxon>
        <taxon>Lysobacterales</taxon>
        <taxon>Lysobacteraceae</taxon>
        <taxon>Stenotrophomonas</taxon>
    </lineage>
</organism>
<dbReference type="InterPro" id="IPR007893">
    <property type="entry name" value="Spore_coat_U/FanG"/>
</dbReference>
<dbReference type="PANTHER" id="PTHR37089">
    <property type="entry name" value="PROTEIN U-RELATED"/>
    <property type="match status" value="1"/>
</dbReference>
<protein>
    <submittedName>
        <fullName evidence="3">Spore coat protein U-like protein</fullName>
    </submittedName>
</protein>
<name>A0AAP5AIA2_9GAMM</name>
<gene>
    <name evidence="3" type="ORF">QE424_002371</name>
</gene>
<dbReference type="RefSeq" id="WP_307107210.1">
    <property type="nucleotide sequence ID" value="NZ_JAUTAS010000001.1"/>
</dbReference>
<evidence type="ECO:0000259" key="2">
    <source>
        <dbReference type="Pfam" id="PF05229"/>
    </source>
</evidence>
<dbReference type="EMBL" id="JAUTAS010000001">
    <property type="protein sequence ID" value="MDQ1109212.1"/>
    <property type="molecule type" value="Genomic_DNA"/>
</dbReference>
<reference evidence="3" key="1">
    <citation type="submission" date="2023-07" db="EMBL/GenBank/DDBJ databases">
        <title>Functional and genomic diversity of the sorghum phyllosphere microbiome.</title>
        <authorList>
            <person name="Shade A."/>
        </authorList>
    </citation>
    <scope>NUCLEOTIDE SEQUENCE</scope>
    <source>
        <strain evidence="3">SORGH_AS_0457</strain>
    </source>
</reference>
<feature type="domain" description="Spore coat protein U/FanG" evidence="2">
    <location>
        <begin position="209"/>
        <end position="343"/>
    </location>
</feature>
<dbReference type="AlphaFoldDB" id="A0AAP5AIA2"/>